<evidence type="ECO:0000313" key="3">
    <source>
        <dbReference type="Proteomes" id="UP000663823"/>
    </source>
</evidence>
<sequence>MGCKICKKSTVDESAIKTSENNVRSRQYEKNAATNDNTTEKPIIPIDLIIDNDTNTDQYTGTNDHIEIQAADPQAFNGSLIQQRQQAINNRSYQSTIKSWRPKSLQQLTETIKAFSQGKSFVDRHWIIFYWIASNIDYDTVSYFSGQYGDQTAEGVFRAKKGVCAGYANLYKYLSDQLEMPCEVVSGYSKGYGFEDRTDAPSKTDHAWNAVEIDHQWYLMESTWGAGHLDDTKQFKRELSSYYFLPHPNEMIYHHLPENEKWQLLRTPIKMTQYLQMPKLRPLYFDLHIELVSPRNQAHVDLLPGKPYALVLIRTPSDVDLVAKLQLQGQEIDGGHRVIFDHQKQLYSCYFAPPQTGNYKITIYAKQATTNDTTYNQLLDLTLDVKQMSLNPISFPQTWKNFSDLGLEVISPQNTHLIKLNNGVDHAQILIKTPENVELLGRLQNERKEEVIGGDQVYFDRRKNIWRCYFAPDRNGLFEALIMAKKKSDSGNCTSAVAFKIEARQIPSPPMSYPYTWPSFYDFDLKIEAPQNRSNAIWVDNASYAEVLIRTPDDVQLSCDIEYNNVKVENGSLTQYNNEKKLWQLLFAPERTGLHELIVYAKRNNDNESSSKSVVRFNLNVNKLRRSIKFPLIYSQFQTKKCQIYTPIDGILKKGSVVPIHCVIPGASDVNLTVDSQWLESEGYTDPILQRKITVGSKDVTIYAKYKQKSSYDGLLKYTVE</sequence>
<dbReference type="InterPro" id="IPR038765">
    <property type="entry name" value="Papain-like_cys_pep_sf"/>
</dbReference>
<comment type="caution">
    <text evidence="2">The sequence shown here is derived from an EMBL/GenBank/DDBJ whole genome shotgun (WGS) entry which is preliminary data.</text>
</comment>
<dbReference type="InterPro" id="IPR002931">
    <property type="entry name" value="Transglutaminase-like"/>
</dbReference>
<dbReference type="InterPro" id="IPR056564">
    <property type="entry name" value="Ig-like_KY"/>
</dbReference>
<protein>
    <recommendedName>
        <fullName evidence="1">Transglutaminase-like domain-containing protein</fullName>
    </recommendedName>
</protein>
<dbReference type="PANTHER" id="PTHR46333:SF2">
    <property type="entry name" value="CYTOKINESIS PROTEIN 3"/>
    <property type="match status" value="1"/>
</dbReference>
<dbReference type="SUPFAM" id="SSF54001">
    <property type="entry name" value="Cysteine proteinases"/>
    <property type="match status" value="1"/>
</dbReference>
<dbReference type="Gene3D" id="3.10.620.30">
    <property type="match status" value="1"/>
</dbReference>
<dbReference type="PANTHER" id="PTHR46333">
    <property type="entry name" value="CYTOKINESIS PROTEIN 3"/>
    <property type="match status" value="1"/>
</dbReference>
<evidence type="ECO:0000313" key="2">
    <source>
        <dbReference type="EMBL" id="CAF3651790.1"/>
    </source>
</evidence>
<dbReference type="SMART" id="SM00460">
    <property type="entry name" value="TGc"/>
    <property type="match status" value="1"/>
</dbReference>
<dbReference type="AlphaFoldDB" id="A0A818R4U9"/>
<name>A0A818R4U9_9BILA</name>
<organism evidence="2 3">
    <name type="scientific">Rotaria sordida</name>
    <dbReference type="NCBI Taxonomy" id="392033"/>
    <lineage>
        <taxon>Eukaryota</taxon>
        <taxon>Metazoa</taxon>
        <taxon>Spiralia</taxon>
        <taxon>Gnathifera</taxon>
        <taxon>Rotifera</taxon>
        <taxon>Eurotatoria</taxon>
        <taxon>Bdelloidea</taxon>
        <taxon>Philodinida</taxon>
        <taxon>Philodinidae</taxon>
        <taxon>Rotaria</taxon>
    </lineage>
</organism>
<evidence type="ECO:0000259" key="1">
    <source>
        <dbReference type="SMART" id="SM00460"/>
    </source>
</evidence>
<dbReference type="Pfam" id="PF01841">
    <property type="entry name" value="Transglut_core"/>
    <property type="match status" value="1"/>
</dbReference>
<accession>A0A818R4U9</accession>
<dbReference type="GO" id="GO:0005737">
    <property type="term" value="C:cytoplasm"/>
    <property type="evidence" value="ECO:0007669"/>
    <property type="project" value="TreeGrafter"/>
</dbReference>
<gene>
    <name evidence="2" type="ORF">OTI717_LOCUS9412</name>
</gene>
<reference evidence="2" key="1">
    <citation type="submission" date="2021-02" db="EMBL/GenBank/DDBJ databases">
        <authorList>
            <person name="Nowell W R."/>
        </authorList>
    </citation>
    <scope>NUCLEOTIDE SEQUENCE</scope>
</reference>
<dbReference type="Pfam" id="PF23265">
    <property type="entry name" value="Ig-like_KY"/>
    <property type="match status" value="1"/>
</dbReference>
<dbReference type="EMBL" id="CAJOAX010000799">
    <property type="protein sequence ID" value="CAF3651790.1"/>
    <property type="molecule type" value="Genomic_DNA"/>
</dbReference>
<feature type="domain" description="Transglutaminase-like" evidence="1">
    <location>
        <begin position="156"/>
        <end position="224"/>
    </location>
</feature>
<proteinExistence type="predicted"/>
<dbReference type="InterPro" id="IPR052557">
    <property type="entry name" value="CAP/Cytokinesis_protein"/>
</dbReference>
<dbReference type="Proteomes" id="UP000663823">
    <property type="component" value="Unassembled WGS sequence"/>
</dbReference>